<name>A0A4R2PWS8_9RHOB</name>
<dbReference type="AlphaFoldDB" id="A0A4R2PWS8"/>
<accession>A0A4R2PWS8</accession>
<reference evidence="1 2" key="1">
    <citation type="submission" date="2019-03" db="EMBL/GenBank/DDBJ databases">
        <title>Genomic Encyclopedia of Type Strains, Phase IV (KMG-IV): sequencing the most valuable type-strain genomes for metagenomic binning, comparative biology and taxonomic classification.</title>
        <authorList>
            <person name="Goeker M."/>
        </authorList>
    </citation>
    <scope>NUCLEOTIDE SEQUENCE [LARGE SCALE GENOMIC DNA]</scope>
    <source>
        <strain evidence="1 2">DSM 18063</strain>
    </source>
</reference>
<evidence type="ECO:0000313" key="2">
    <source>
        <dbReference type="Proteomes" id="UP000294835"/>
    </source>
</evidence>
<dbReference type="OrthoDB" id="5296954at2"/>
<protein>
    <submittedName>
        <fullName evidence="1">Uncharacterized protein DUF3833</fullName>
    </submittedName>
</protein>
<gene>
    <name evidence="1" type="ORF">EV662_11028</name>
</gene>
<keyword evidence="2" id="KW-1185">Reference proteome</keyword>
<proteinExistence type="predicted"/>
<comment type="caution">
    <text evidence="1">The sequence shown here is derived from an EMBL/GenBank/DDBJ whole genome shotgun (WGS) entry which is preliminary data.</text>
</comment>
<dbReference type="RefSeq" id="WP_132463996.1">
    <property type="nucleotide sequence ID" value="NZ_SLXP01000010.1"/>
</dbReference>
<sequence length="187" mass="20467">MSPVLAFLLGAFAMLALAILRARTLAFPAQTAADYADKGPDFDIRRHLNGPILCEGVIYGPTGRVASRFVADIEARWDGNTGTMAEEFRYDSGATQSRCWTFTLGNDGRIRAAAPDVVGTGEGMQKGSAVHLRYRIRLPEESGGHVLDTVDWMYLMENGTIMNRSQFRKFGIPVAELVATLRPKEAA</sequence>
<organism evidence="1 2">
    <name type="scientific">Rhodovulum marinum</name>
    <dbReference type="NCBI Taxonomy" id="320662"/>
    <lineage>
        <taxon>Bacteria</taxon>
        <taxon>Pseudomonadati</taxon>
        <taxon>Pseudomonadota</taxon>
        <taxon>Alphaproteobacteria</taxon>
        <taxon>Rhodobacterales</taxon>
        <taxon>Paracoccaceae</taxon>
        <taxon>Rhodovulum</taxon>
    </lineage>
</organism>
<dbReference type="Pfam" id="PF12915">
    <property type="entry name" value="DUF3833"/>
    <property type="match status" value="1"/>
</dbReference>
<evidence type="ECO:0000313" key="1">
    <source>
        <dbReference type="EMBL" id="TCP39724.1"/>
    </source>
</evidence>
<dbReference type="EMBL" id="SLXP01000010">
    <property type="protein sequence ID" value="TCP39724.1"/>
    <property type="molecule type" value="Genomic_DNA"/>
</dbReference>
<dbReference type="Proteomes" id="UP000294835">
    <property type="component" value="Unassembled WGS sequence"/>
</dbReference>
<dbReference type="InterPro" id="IPR024409">
    <property type="entry name" value="DUF3833"/>
</dbReference>